<keyword evidence="2" id="KW-1185">Reference proteome</keyword>
<dbReference type="EMBL" id="BAUV01000044">
    <property type="protein sequence ID" value="GAE36824.1"/>
    <property type="molecule type" value="Genomic_DNA"/>
</dbReference>
<name>W4QZT2_HALA3</name>
<comment type="caution">
    <text evidence="1">The sequence shown here is derived from an EMBL/GenBank/DDBJ whole genome shotgun (WGS) entry which is preliminary data.</text>
</comment>
<dbReference type="AlphaFoldDB" id="W4QZT2"/>
<protein>
    <submittedName>
        <fullName evidence="1">Uncharacterized protein</fullName>
    </submittedName>
</protein>
<evidence type="ECO:0000313" key="1">
    <source>
        <dbReference type="EMBL" id="GAE36824.1"/>
    </source>
</evidence>
<reference evidence="1 2" key="1">
    <citation type="journal article" date="2014" name="Genome Announc.">
        <title>Draft Genome Sequences of Three Alkaliphilic Bacillus Strains, Bacillus wakoensis JCM 9140T, Bacillus akibai JCM 9157T, and Bacillus hemicellulosilyticus JCM 9152T.</title>
        <authorList>
            <person name="Yuki M."/>
            <person name="Oshima K."/>
            <person name="Suda W."/>
            <person name="Oshida Y."/>
            <person name="Kitamura K."/>
            <person name="Iida T."/>
            <person name="Hattori M."/>
            <person name="Ohkuma M."/>
        </authorList>
    </citation>
    <scope>NUCLEOTIDE SEQUENCE [LARGE SCALE GENOMIC DNA]</scope>
    <source>
        <strain evidence="1 2">JCM 9157</strain>
    </source>
</reference>
<sequence>MKIDANELLSFLEATKVSFDEEQQIGFEAVEDCIRGHITTNYHSDGVIHETKLQSAIRVIEPTIAFYTDSGLKESEKLRVKESYDLLVQTAKEAICLRNAIEVFLETDPTGEEDEEMVLDSAKDYLRGVIKGVW</sequence>
<dbReference type="RefSeq" id="WP_035667026.1">
    <property type="nucleotide sequence ID" value="NZ_BAUV01000044.1"/>
</dbReference>
<gene>
    <name evidence="1" type="ORF">JCM9157_4044</name>
</gene>
<evidence type="ECO:0000313" key="2">
    <source>
        <dbReference type="Proteomes" id="UP000018896"/>
    </source>
</evidence>
<proteinExistence type="predicted"/>
<organism evidence="1 2">
    <name type="scientific">Halalkalibacter akibai (strain ATCC 43226 / DSM 21942 / CIP 109018 / JCM 9157 / 1139)</name>
    <name type="common">Bacillus akibai</name>
    <dbReference type="NCBI Taxonomy" id="1236973"/>
    <lineage>
        <taxon>Bacteria</taxon>
        <taxon>Bacillati</taxon>
        <taxon>Bacillota</taxon>
        <taxon>Bacilli</taxon>
        <taxon>Bacillales</taxon>
        <taxon>Bacillaceae</taxon>
        <taxon>Halalkalibacter</taxon>
    </lineage>
</organism>
<accession>W4QZT2</accession>
<dbReference type="Proteomes" id="UP000018896">
    <property type="component" value="Unassembled WGS sequence"/>
</dbReference>